<name>A0ABW2HGD7_9MICO</name>
<feature type="region of interest" description="Disordered" evidence="1">
    <location>
        <begin position="191"/>
        <end position="211"/>
    </location>
</feature>
<feature type="region of interest" description="Disordered" evidence="1">
    <location>
        <begin position="66"/>
        <end position="98"/>
    </location>
</feature>
<feature type="compositionally biased region" description="Low complexity" evidence="1">
    <location>
        <begin position="71"/>
        <end position="98"/>
    </location>
</feature>
<feature type="compositionally biased region" description="Polar residues" evidence="1">
    <location>
        <begin position="195"/>
        <end position="206"/>
    </location>
</feature>
<organism evidence="2 3">
    <name type="scientific">Microbacterium fluvii</name>
    <dbReference type="NCBI Taxonomy" id="415215"/>
    <lineage>
        <taxon>Bacteria</taxon>
        <taxon>Bacillati</taxon>
        <taxon>Actinomycetota</taxon>
        <taxon>Actinomycetes</taxon>
        <taxon>Micrococcales</taxon>
        <taxon>Microbacteriaceae</taxon>
        <taxon>Microbacterium</taxon>
    </lineage>
</organism>
<sequence length="234" mass="24079">MTGTTPRRRHSPAVYRRRRLVVLLALLLVVAGVVWLVIAQPWKGVAAGSDDAAAPADSVAAQATTDELPVPGSTKAAAASPSASPSATPAASASGAATDAAPCVATDLDVVATTDKESYASGQNPQLSIELTNNGPACTMNVGTSTQVFTISSGDDVWWRSTDCQDQPSDMIVLLEEGQTVSSASPIEWDRTRSSVDSCDSGNRPTASGGGATYNLSVEIGGIVSQEATTFFLY</sequence>
<comment type="caution">
    <text evidence="2">The sequence shown here is derived from an EMBL/GenBank/DDBJ whole genome shotgun (WGS) entry which is preliminary data.</text>
</comment>
<evidence type="ECO:0000256" key="1">
    <source>
        <dbReference type="SAM" id="MobiDB-lite"/>
    </source>
</evidence>
<dbReference type="Proteomes" id="UP001596507">
    <property type="component" value="Unassembled WGS sequence"/>
</dbReference>
<reference evidence="3" key="1">
    <citation type="journal article" date="2019" name="Int. J. Syst. Evol. Microbiol.">
        <title>The Global Catalogue of Microorganisms (GCM) 10K type strain sequencing project: providing services to taxonomists for standard genome sequencing and annotation.</title>
        <authorList>
            <consortium name="The Broad Institute Genomics Platform"/>
            <consortium name="The Broad Institute Genome Sequencing Center for Infectious Disease"/>
            <person name="Wu L."/>
            <person name="Ma J."/>
        </authorList>
    </citation>
    <scope>NUCLEOTIDE SEQUENCE [LARGE SCALE GENOMIC DNA]</scope>
    <source>
        <strain evidence="3">CGMCC 1.15772</strain>
    </source>
</reference>
<protein>
    <recommendedName>
        <fullName evidence="4">DUF4232 domain-containing protein</fullName>
    </recommendedName>
</protein>
<proteinExistence type="predicted"/>
<dbReference type="RefSeq" id="WP_262875289.1">
    <property type="nucleotide sequence ID" value="NZ_BAABKW010000007.1"/>
</dbReference>
<gene>
    <name evidence="2" type="ORF">ACFQRL_15475</name>
</gene>
<evidence type="ECO:0000313" key="2">
    <source>
        <dbReference type="EMBL" id="MFC7270362.1"/>
    </source>
</evidence>
<keyword evidence="3" id="KW-1185">Reference proteome</keyword>
<evidence type="ECO:0000313" key="3">
    <source>
        <dbReference type="Proteomes" id="UP001596507"/>
    </source>
</evidence>
<dbReference type="EMBL" id="JBHTBE010000004">
    <property type="protein sequence ID" value="MFC7270362.1"/>
    <property type="molecule type" value="Genomic_DNA"/>
</dbReference>
<evidence type="ECO:0008006" key="4">
    <source>
        <dbReference type="Google" id="ProtNLM"/>
    </source>
</evidence>
<accession>A0ABW2HGD7</accession>